<dbReference type="PANTHER" id="PTHR23084:SF179">
    <property type="entry name" value="OS10G0565000 PROTEIN"/>
    <property type="match status" value="1"/>
</dbReference>
<dbReference type="EMBL" id="CAJNNV010020921">
    <property type="protein sequence ID" value="CAE8607249.1"/>
    <property type="molecule type" value="Genomic_DNA"/>
</dbReference>
<dbReference type="InterPro" id="IPR003409">
    <property type="entry name" value="MORN"/>
</dbReference>
<reference evidence="2" key="1">
    <citation type="submission" date="2021-02" db="EMBL/GenBank/DDBJ databases">
        <authorList>
            <person name="Dougan E. K."/>
            <person name="Rhodes N."/>
            <person name="Thang M."/>
            <person name="Chan C."/>
        </authorList>
    </citation>
    <scope>NUCLEOTIDE SEQUENCE</scope>
</reference>
<evidence type="ECO:0000313" key="3">
    <source>
        <dbReference type="Proteomes" id="UP000654075"/>
    </source>
</evidence>
<gene>
    <name evidence="2" type="ORF">PGLA1383_LOCUS25185</name>
</gene>
<dbReference type="Proteomes" id="UP000654075">
    <property type="component" value="Unassembled WGS sequence"/>
</dbReference>
<feature type="non-terminal residue" evidence="2">
    <location>
        <position position="132"/>
    </location>
</feature>
<dbReference type="Gene3D" id="2.20.110.10">
    <property type="entry name" value="Histone H3 K4-specific methyltransferase SET7/9 N-terminal domain"/>
    <property type="match status" value="1"/>
</dbReference>
<keyword evidence="1" id="KW-0677">Repeat</keyword>
<name>A0A813FAA1_POLGL</name>
<dbReference type="AlphaFoldDB" id="A0A813FAA1"/>
<evidence type="ECO:0000256" key="1">
    <source>
        <dbReference type="ARBA" id="ARBA00022737"/>
    </source>
</evidence>
<evidence type="ECO:0008006" key="4">
    <source>
        <dbReference type="Google" id="ProtNLM"/>
    </source>
</evidence>
<dbReference type="Pfam" id="PF02493">
    <property type="entry name" value="MORN"/>
    <property type="match status" value="3"/>
</dbReference>
<dbReference type="OrthoDB" id="430347at2759"/>
<dbReference type="PANTHER" id="PTHR23084">
    <property type="entry name" value="PHOSPHATIDYLINOSITOL-4-PHOSPHATE 5-KINASE RELATED"/>
    <property type="match status" value="1"/>
</dbReference>
<accession>A0A813FAA1</accession>
<comment type="caution">
    <text evidence="2">The sequence shown here is derived from an EMBL/GenBank/DDBJ whole genome shotgun (WGS) entry which is preliminary data.</text>
</comment>
<dbReference type="SUPFAM" id="SSF82185">
    <property type="entry name" value="Histone H3 K4-specific methyltransferase SET7/9 N-terminal domain"/>
    <property type="match status" value="1"/>
</dbReference>
<feature type="non-terminal residue" evidence="2">
    <location>
        <position position="1"/>
    </location>
</feature>
<organism evidence="2 3">
    <name type="scientific">Polarella glacialis</name>
    <name type="common">Dinoflagellate</name>
    <dbReference type="NCBI Taxonomy" id="89957"/>
    <lineage>
        <taxon>Eukaryota</taxon>
        <taxon>Sar</taxon>
        <taxon>Alveolata</taxon>
        <taxon>Dinophyceae</taxon>
        <taxon>Suessiales</taxon>
        <taxon>Suessiaceae</taxon>
        <taxon>Polarella</taxon>
    </lineage>
</organism>
<dbReference type="SMART" id="SM00698">
    <property type="entry name" value="MORN"/>
    <property type="match status" value="3"/>
</dbReference>
<keyword evidence="3" id="KW-1185">Reference proteome</keyword>
<proteinExistence type="predicted"/>
<protein>
    <recommendedName>
        <fullName evidence="4">MORN repeat-containing protein 5</fullName>
    </recommendedName>
</protein>
<sequence>EGTKYECEWRNDERHGKGKEIWADGTSFNGSYAKGMRSGEGVMTWPEGSRYSGQFESGRANGKGELIRWRTACVVREPCGGRMGCSTQGSSSPTSAMALARWSGLRAGGRPTKAIGRMVFSMAMERWWIRAT</sequence>
<evidence type="ECO:0000313" key="2">
    <source>
        <dbReference type="EMBL" id="CAE8607249.1"/>
    </source>
</evidence>